<proteinExistence type="predicted"/>
<name>A0A256LCB8_9LACO</name>
<dbReference type="RefSeq" id="WP_094496115.1">
    <property type="nucleotide sequence ID" value="NZ_NGNV01000044.1"/>
</dbReference>
<sequence>MPELLLEMYKEQLDWGWITLNDLKQDVVSELLTTENYKQITGENYDEETSN</sequence>
<accession>A0A256LCB8</accession>
<evidence type="ECO:0000313" key="3">
    <source>
        <dbReference type="Proteomes" id="UP000215828"/>
    </source>
</evidence>
<dbReference type="EMBL" id="NGNX01000033">
    <property type="protein sequence ID" value="OYR91069.1"/>
    <property type="molecule type" value="Genomic_DNA"/>
</dbReference>
<keyword evidence="4" id="KW-1185">Reference proteome</keyword>
<reference evidence="1 4" key="2">
    <citation type="submission" date="2017-05" db="EMBL/GenBank/DDBJ databases">
        <authorList>
            <person name="Lin X.B."/>
            <person name="Stothard P."/>
            <person name="Tasseva G."/>
            <person name="Walter J."/>
        </authorList>
    </citation>
    <scope>NUCLEOTIDE SEQUENCE [LARGE SCALE GENOMIC DNA]</scope>
    <source>
        <strain evidence="1 4">609u</strain>
    </source>
</reference>
<evidence type="ECO:0000313" key="2">
    <source>
        <dbReference type="EMBL" id="OYR91069.1"/>
    </source>
</evidence>
<dbReference type="Proteomes" id="UP000215828">
    <property type="component" value="Unassembled WGS sequence"/>
</dbReference>
<comment type="caution">
    <text evidence="2">The sequence shown here is derived from an EMBL/GenBank/DDBJ whole genome shotgun (WGS) entry which is preliminary data.</text>
</comment>
<dbReference type="Proteomes" id="UP000216316">
    <property type="component" value="Unassembled WGS sequence"/>
</dbReference>
<reference evidence="3 4" key="3">
    <citation type="submission" date="2017-09" db="EMBL/GenBank/DDBJ databases">
        <title>Tripartite evolution among Lactobacillus johnsonii, Lactobacillus taiwanensis, Lactobacillus reuteri and their rodent host.</title>
        <authorList>
            <person name="Wang T."/>
            <person name="Knowles S."/>
            <person name="Cheng C."/>
        </authorList>
    </citation>
    <scope>NUCLEOTIDE SEQUENCE [LARGE SCALE GENOMIC DNA]</scope>
    <source>
        <strain evidence="2 3">609q</strain>
        <strain evidence="1 4">609u</strain>
    </source>
</reference>
<evidence type="ECO:0008006" key="5">
    <source>
        <dbReference type="Google" id="ProtNLM"/>
    </source>
</evidence>
<evidence type="ECO:0000313" key="4">
    <source>
        <dbReference type="Proteomes" id="UP000216316"/>
    </source>
</evidence>
<dbReference type="Pfam" id="PF09693">
    <property type="entry name" value="Phage_XkdX"/>
    <property type="match status" value="1"/>
</dbReference>
<dbReference type="InterPro" id="IPR010022">
    <property type="entry name" value="XkdX"/>
</dbReference>
<evidence type="ECO:0000313" key="1">
    <source>
        <dbReference type="EMBL" id="OYR87451.1"/>
    </source>
</evidence>
<reference evidence="2 3" key="1">
    <citation type="submission" date="2017-04" db="EMBL/GenBank/DDBJ databases">
        <authorList>
            <person name="Afonso C.L."/>
            <person name="Miller P.J."/>
            <person name="Scott M.A."/>
            <person name="Spackman E."/>
            <person name="Goraichik I."/>
            <person name="Dimitrov K.M."/>
            <person name="Suarez D.L."/>
            <person name="Swayne D.E."/>
        </authorList>
    </citation>
    <scope>NUCLEOTIDE SEQUENCE [LARGE SCALE GENOMIC DNA]</scope>
    <source>
        <strain evidence="2 3">609q</strain>
    </source>
</reference>
<organism evidence="2 3">
    <name type="scientific">Lactobacillus taiwanensis</name>
    <dbReference type="NCBI Taxonomy" id="508451"/>
    <lineage>
        <taxon>Bacteria</taxon>
        <taxon>Bacillati</taxon>
        <taxon>Bacillota</taxon>
        <taxon>Bacilli</taxon>
        <taxon>Lactobacillales</taxon>
        <taxon>Lactobacillaceae</taxon>
        <taxon>Lactobacillus</taxon>
    </lineage>
</organism>
<gene>
    <name evidence="1" type="ORF">CBF53_08415</name>
    <name evidence="2" type="ORF">CBF70_07850</name>
</gene>
<protein>
    <recommendedName>
        <fullName evidence="5">XkdX family protein</fullName>
    </recommendedName>
</protein>
<dbReference type="EMBL" id="NGNV01000044">
    <property type="protein sequence ID" value="OYR87451.1"/>
    <property type="molecule type" value="Genomic_DNA"/>
</dbReference>
<dbReference type="AlphaFoldDB" id="A0A256LCB8"/>